<reference evidence="3" key="1">
    <citation type="submission" date="2011-07" db="EMBL/GenBank/DDBJ databases">
        <title>Divergent evolution of antigenic variation in African trypanosomes.</title>
        <authorList>
            <person name="Jackson A.P."/>
            <person name="Berry A."/>
            <person name="Allison H.C."/>
            <person name="Burton P."/>
            <person name="Anderson J."/>
            <person name="Aslett M."/>
            <person name="Brown R."/>
            <person name="Corton N."/>
            <person name="Harris D."/>
            <person name="Hauser H."/>
            <person name="Gamble J."/>
            <person name="Gilderthorp R."/>
            <person name="McQuillan J."/>
            <person name="Quail M.A."/>
            <person name="Sanders M."/>
            <person name="Van Tonder A."/>
            <person name="Ginger M.L."/>
            <person name="Donelson J.E."/>
            <person name="Field M.C."/>
            <person name="Barry J.D."/>
            <person name="Berriman M."/>
            <person name="Hertz-Fowler C."/>
        </authorList>
    </citation>
    <scope>NUCLEOTIDE SEQUENCE [LARGE SCALE GENOMIC DNA]</scope>
    <source>
        <strain evidence="3">IL3000</strain>
    </source>
</reference>
<dbReference type="AlphaFoldDB" id="F9WAN7"/>
<keyword evidence="1" id="KW-1133">Transmembrane helix</keyword>
<comment type="caution">
    <text evidence="2">The sequence shown here is derived from an EMBL/GenBank/DDBJ whole genome shotgun (WGS) entry which is preliminary data.</text>
</comment>
<dbReference type="VEuPathDB" id="TriTrypDB:TcIL3000_0_49420"/>
<accession>F9WAN7</accession>
<keyword evidence="1" id="KW-0472">Membrane</keyword>
<feature type="transmembrane region" description="Helical" evidence="1">
    <location>
        <begin position="85"/>
        <end position="102"/>
    </location>
</feature>
<dbReference type="Proteomes" id="UP000000702">
    <property type="component" value="Unassembled WGS sequence"/>
</dbReference>
<evidence type="ECO:0000256" key="1">
    <source>
        <dbReference type="SAM" id="Phobius"/>
    </source>
</evidence>
<gene>
    <name evidence="2" type="ORF">TCIL3000_0_49420</name>
</gene>
<reference evidence="2 3" key="2">
    <citation type="journal article" date="2012" name="Proc. Natl. Acad. Sci. U.S.A.">
        <title>Antigenic diversity is generated by distinct evolutionary mechanisms in African trypanosome species.</title>
        <authorList>
            <person name="Jackson A.P."/>
            <person name="Berry A."/>
            <person name="Aslett M."/>
            <person name="Allison H.C."/>
            <person name="Burton P."/>
            <person name="Vavrova-Anderson J."/>
            <person name="Brown R."/>
            <person name="Browne H."/>
            <person name="Corton N."/>
            <person name="Hauser H."/>
            <person name="Gamble J."/>
            <person name="Gilderthorp R."/>
            <person name="Marcello L."/>
            <person name="McQuillan J."/>
            <person name="Otto T.D."/>
            <person name="Quail M.A."/>
            <person name="Sanders M.J."/>
            <person name="van Tonder A."/>
            <person name="Ginger M.L."/>
            <person name="Field M.C."/>
            <person name="Barry J.D."/>
            <person name="Hertz-Fowler C."/>
            <person name="Berriman M."/>
        </authorList>
    </citation>
    <scope>NUCLEOTIDE SEQUENCE [LARGE SCALE GENOMIC DNA]</scope>
    <source>
        <strain evidence="2 3">IL3000</strain>
    </source>
</reference>
<proteinExistence type="predicted"/>
<dbReference type="EMBL" id="CAEQ01001460">
    <property type="protein sequence ID" value="CCD14308.1"/>
    <property type="molecule type" value="Genomic_DNA"/>
</dbReference>
<sequence>MKCFRVACKFHSRFSLFAFCCLVPFSLCASFQFYHCFFSFSPLLHCSACFYSFPSLCPFLFFIVLRFVGSPGVPRMGEAKQIKRYLSLNAVLLVSPLLVRYIDIRSPCFFFLFCASSNPRRAVWLISSFCFLSVDCTSEAFSPNIFFLLCNLRRVLNI</sequence>
<keyword evidence="1" id="KW-0812">Transmembrane</keyword>
<keyword evidence="3" id="KW-1185">Reference proteome</keyword>
<evidence type="ECO:0000313" key="3">
    <source>
        <dbReference type="Proteomes" id="UP000000702"/>
    </source>
</evidence>
<evidence type="ECO:0000313" key="2">
    <source>
        <dbReference type="EMBL" id="CCD14308.1"/>
    </source>
</evidence>
<feature type="transmembrane region" description="Helical" evidence="1">
    <location>
        <begin position="40"/>
        <end position="65"/>
    </location>
</feature>
<organism evidence="2 3">
    <name type="scientific">Trypanosoma congolense (strain IL3000)</name>
    <dbReference type="NCBI Taxonomy" id="1068625"/>
    <lineage>
        <taxon>Eukaryota</taxon>
        <taxon>Discoba</taxon>
        <taxon>Euglenozoa</taxon>
        <taxon>Kinetoplastea</taxon>
        <taxon>Metakinetoplastina</taxon>
        <taxon>Trypanosomatida</taxon>
        <taxon>Trypanosomatidae</taxon>
        <taxon>Trypanosoma</taxon>
        <taxon>Nannomonas</taxon>
    </lineage>
</organism>
<protein>
    <submittedName>
        <fullName evidence="2">WGS project CAEQ00000000 data, annotated contig 1997</fullName>
    </submittedName>
</protein>
<name>F9WAN7_TRYCI</name>